<comment type="similarity">
    <text evidence="1">Belongs to the protease inhibitor I11 (ecotin) family.</text>
</comment>
<dbReference type="Pfam" id="PF03974">
    <property type="entry name" value="Ecotin"/>
    <property type="match status" value="1"/>
</dbReference>
<dbReference type="NCBIfam" id="NF002987">
    <property type="entry name" value="PRK03719.1"/>
    <property type="match status" value="1"/>
</dbReference>
<dbReference type="InterPro" id="IPR027438">
    <property type="entry name" value="Ecotin_C"/>
</dbReference>
<dbReference type="PIRSF" id="PIRSF006865">
    <property type="entry name" value="Prot_inh_ecotin"/>
    <property type="match status" value="1"/>
</dbReference>
<name>A0ABW1VPN5_9GAMM</name>
<proteinExistence type="inferred from homology"/>
<dbReference type="Proteomes" id="UP001596215">
    <property type="component" value="Unassembled WGS sequence"/>
</dbReference>
<accession>A0ABW1VPN5</accession>
<dbReference type="PANTHER" id="PTHR35890">
    <property type="match status" value="1"/>
</dbReference>
<dbReference type="Gene3D" id="4.10.1230.10">
    <property type="entry name" value="Ecotin, trypsin inhibitor"/>
    <property type="match status" value="1"/>
</dbReference>
<sequence length="163" mass="17884">MIRLSVALVFVPAILFGSAAQAATADAEAQLKPYPPAAEHMQRHVMLLPVLADEPQHRVELIIGKQMLTDCNQVRLAGELSEQTVKGWGYPYYQVSLQPGAVSTRMACVDTPKKNTLVTLPAAGEQLLRYNSKLPLVVYAPEGVQVSYRVWQAGKQVISSQVR</sequence>
<dbReference type="PANTHER" id="PTHR35890:SF3">
    <property type="entry name" value="ECOTIN"/>
    <property type="match status" value="1"/>
</dbReference>
<evidence type="ECO:0000256" key="1">
    <source>
        <dbReference type="ARBA" id="ARBA00010558"/>
    </source>
</evidence>
<dbReference type="InterPro" id="IPR036198">
    <property type="entry name" value="Ecotin_sf"/>
</dbReference>
<evidence type="ECO:0000313" key="4">
    <source>
        <dbReference type="Proteomes" id="UP001596215"/>
    </source>
</evidence>
<dbReference type="GO" id="GO:0004867">
    <property type="term" value="F:serine-type endopeptidase inhibitor activity"/>
    <property type="evidence" value="ECO:0007669"/>
    <property type="project" value="UniProtKB-KW"/>
</dbReference>
<evidence type="ECO:0000256" key="2">
    <source>
        <dbReference type="SAM" id="SignalP"/>
    </source>
</evidence>
<feature type="chain" id="PRO_5047147165" evidence="2">
    <location>
        <begin position="23"/>
        <end position="163"/>
    </location>
</feature>
<feature type="signal peptide" evidence="2">
    <location>
        <begin position="1"/>
        <end position="22"/>
    </location>
</feature>
<keyword evidence="2" id="KW-0732">Signal</keyword>
<keyword evidence="3" id="KW-0646">Protease inhibitor</keyword>
<dbReference type="InterPro" id="IPR005658">
    <property type="entry name" value="Prot_inh_ecotin"/>
</dbReference>
<comment type="caution">
    <text evidence="3">The sequence shown here is derived from an EMBL/GenBank/DDBJ whole genome shotgun (WGS) entry which is preliminary data.</text>
</comment>
<organism evidence="3 4">
    <name type="scientific">Tatumella punctata</name>
    <dbReference type="NCBI Taxonomy" id="399969"/>
    <lineage>
        <taxon>Bacteria</taxon>
        <taxon>Pseudomonadati</taxon>
        <taxon>Pseudomonadota</taxon>
        <taxon>Gammaproteobacteria</taxon>
        <taxon>Enterobacterales</taxon>
        <taxon>Erwiniaceae</taxon>
        <taxon>Tatumella</taxon>
    </lineage>
</organism>
<protein>
    <submittedName>
        <fullName evidence="3">Serine protease inhibitor ecotin</fullName>
    </submittedName>
</protein>
<dbReference type="Gene3D" id="2.60.40.550">
    <property type="entry name" value="Ecotin"/>
    <property type="match status" value="1"/>
</dbReference>
<keyword evidence="4" id="KW-1185">Reference proteome</keyword>
<gene>
    <name evidence="3" type="primary">eco</name>
    <name evidence="3" type="ORF">ACFP73_12565</name>
</gene>
<dbReference type="EMBL" id="JBHSUC010000017">
    <property type="protein sequence ID" value="MFC6362916.1"/>
    <property type="molecule type" value="Genomic_DNA"/>
</dbReference>
<dbReference type="SUPFAM" id="SSF49772">
    <property type="entry name" value="Ecotin, trypsin inhibitor"/>
    <property type="match status" value="1"/>
</dbReference>
<evidence type="ECO:0000313" key="3">
    <source>
        <dbReference type="EMBL" id="MFC6362916.1"/>
    </source>
</evidence>
<keyword evidence="3" id="KW-0722">Serine protease inhibitor</keyword>
<dbReference type="RefSeq" id="WP_212708842.1">
    <property type="nucleotide sequence ID" value="NZ_BAAAFW010000008.1"/>
</dbReference>
<reference evidence="4" key="1">
    <citation type="journal article" date="2019" name="Int. J. Syst. Evol. Microbiol.">
        <title>The Global Catalogue of Microorganisms (GCM) 10K type strain sequencing project: providing services to taxonomists for standard genome sequencing and annotation.</title>
        <authorList>
            <consortium name="The Broad Institute Genomics Platform"/>
            <consortium name="The Broad Institute Genome Sequencing Center for Infectious Disease"/>
            <person name="Wu L."/>
            <person name="Ma J."/>
        </authorList>
    </citation>
    <scope>NUCLEOTIDE SEQUENCE [LARGE SCALE GENOMIC DNA]</scope>
    <source>
        <strain evidence="4">CGMCC 4.1530</strain>
    </source>
</reference>